<feature type="domain" description="DUF2786" evidence="1">
    <location>
        <begin position="5"/>
        <end position="45"/>
    </location>
</feature>
<evidence type="ECO:0000313" key="3">
    <source>
        <dbReference type="EMBL" id="NBN76787.1"/>
    </source>
</evidence>
<dbReference type="InterPro" id="IPR024498">
    <property type="entry name" value="DUF2786"/>
</dbReference>
<sequence length="224" mass="24221">MDREKLKARIRALLQMTTDRGCTEAEAMAAAAKAAELMREAGLDEDQLEIGEAWFSASAGARSVLTRLWTCIASCTNCVTVFDGERGFAFIGAGPGPEIAAYLCDVCRRAIETAEREFKAGDAYRRLRKTSTRKQALLEFRQAMIVRLGIRLRELFAADNNTAAISQAHAARAAMFGPGRQVNLPTIKNLRSTAATVAGWSAGNDVPLNHGVSTALDTKLIGRS</sequence>
<dbReference type="Pfam" id="PF23771">
    <property type="entry name" value="DUF7168"/>
    <property type="match status" value="1"/>
</dbReference>
<dbReference type="EMBL" id="JAABLQ010000001">
    <property type="protein sequence ID" value="NBN76787.1"/>
    <property type="molecule type" value="Genomic_DNA"/>
</dbReference>
<keyword evidence="4" id="KW-1185">Reference proteome</keyword>
<dbReference type="Proteomes" id="UP000586722">
    <property type="component" value="Unassembled WGS sequence"/>
</dbReference>
<reference evidence="4" key="1">
    <citation type="submission" date="2020-01" db="EMBL/GenBank/DDBJ databases">
        <authorList>
            <person name="Fang Y."/>
            <person name="Sun R."/>
            <person name="Nie L."/>
            <person name="He J."/>
            <person name="Hao L."/>
            <person name="Wang L."/>
            <person name="Su S."/>
            <person name="Lv E."/>
            <person name="Zhang Z."/>
            <person name="Xie R."/>
            <person name="Liu H."/>
        </authorList>
    </citation>
    <scope>NUCLEOTIDE SEQUENCE [LARGE SCALE GENOMIC DNA]</scope>
    <source>
        <strain evidence="4">XCT-53</strain>
    </source>
</reference>
<evidence type="ECO:0000313" key="4">
    <source>
        <dbReference type="Proteomes" id="UP000586722"/>
    </source>
</evidence>
<dbReference type="InterPro" id="IPR055592">
    <property type="entry name" value="DUF7168"/>
</dbReference>
<evidence type="ECO:0000259" key="2">
    <source>
        <dbReference type="Pfam" id="PF23771"/>
    </source>
</evidence>
<gene>
    <name evidence="3" type="ORF">GWI72_00730</name>
</gene>
<protein>
    <submittedName>
        <fullName evidence="3">DUF2786 domain-containing protein</fullName>
    </submittedName>
</protein>
<comment type="caution">
    <text evidence="3">The sequence shown here is derived from an EMBL/GenBank/DDBJ whole genome shotgun (WGS) entry which is preliminary data.</text>
</comment>
<dbReference type="Pfam" id="PF10979">
    <property type="entry name" value="DUF2786"/>
    <property type="match status" value="1"/>
</dbReference>
<proteinExistence type="predicted"/>
<dbReference type="AlphaFoldDB" id="A0A7X5J6V2"/>
<organism evidence="3 4">
    <name type="scientific">Pannonibacter tanglangensis</name>
    <dbReference type="NCBI Taxonomy" id="2750084"/>
    <lineage>
        <taxon>Bacteria</taxon>
        <taxon>Pseudomonadati</taxon>
        <taxon>Pseudomonadota</taxon>
        <taxon>Alphaproteobacteria</taxon>
        <taxon>Hyphomicrobiales</taxon>
        <taxon>Stappiaceae</taxon>
        <taxon>Pannonibacter</taxon>
    </lineage>
</organism>
<dbReference type="RefSeq" id="WP_161707519.1">
    <property type="nucleotide sequence ID" value="NZ_JAABLQ010000001.1"/>
</dbReference>
<name>A0A7X5J6V2_9HYPH</name>
<evidence type="ECO:0000259" key="1">
    <source>
        <dbReference type="Pfam" id="PF10979"/>
    </source>
</evidence>
<accession>A0A7X5J6V2</accession>
<feature type="domain" description="DUF7168" evidence="2">
    <location>
        <begin position="64"/>
        <end position="177"/>
    </location>
</feature>